<name>A0A938Y368_9ACTN</name>
<evidence type="ECO:0008006" key="3">
    <source>
        <dbReference type="Google" id="ProtNLM"/>
    </source>
</evidence>
<dbReference type="Gene3D" id="3.10.180.10">
    <property type="entry name" value="2,3-Dihydroxybiphenyl 1,2-Dioxygenase, domain 1"/>
    <property type="match status" value="1"/>
</dbReference>
<comment type="caution">
    <text evidence="1">The sequence shown here is derived from an EMBL/GenBank/DDBJ whole genome shotgun (WGS) entry which is preliminary data.</text>
</comment>
<keyword evidence="2" id="KW-1185">Reference proteome</keyword>
<dbReference type="SUPFAM" id="SSF54593">
    <property type="entry name" value="Glyoxalase/Bleomycin resistance protein/Dihydroxybiphenyl dioxygenase"/>
    <property type="match status" value="2"/>
</dbReference>
<evidence type="ECO:0000313" key="2">
    <source>
        <dbReference type="Proteomes" id="UP000663791"/>
    </source>
</evidence>
<accession>A0A938Y368</accession>
<dbReference type="RefSeq" id="WP_205290475.1">
    <property type="nucleotide sequence ID" value="NZ_CP074406.1"/>
</dbReference>
<gene>
    <name evidence="1" type="ORF">JK386_04510</name>
</gene>
<sequence length="324" mass="34075">MSASWIYGPLISTDDFAGHAALLGRTYGMAPRGAGRLGGADAEALLGEGFAADLQVLGTPGVTAGAVLCRFDGPPAPPVRDEESRLFRDAFRVIDFYAPDFAAALEHSAAAGFPMHTKEASYELAEGSFREAHVEAPDNVMTAFLSGPADFFTEFAQVRDRIASEPVSISLPLSDAATTTAFYRDVFGWGVVYEYDFVDASFSAMLGIDGEDAEPIKVCSQALGPSRDRTYVNIVDYGLPADRAGSLLGASVPPRRGLLGLVVLTDDLDGVVARAGADARLGEVVDVDLPGFGSSRATTLRAPFGAPHVVAQPRDAEAILRADA</sequence>
<protein>
    <recommendedName>
        <fullName evidence="3">VOC family protein</fullName>
    </recommendedName>
</protein>
<dbReference type="EMBL" id="JAERTX010000004">
    <property type="protein sequence ID" value="MBM9459153.1"/>
    <property type="molecule type" value="Genomic_DNA"/>
</dbReference>
<evidence type="ECO:0000313" key="1">
    <source>
        <dbReference type="EMBL" id="MBM9459153.1"/>
    </source>
</evidence>
<dbReference type="InterPro" id="IPR029068">
    <property type="entry name" value="Glyas_Bleomycin-R_OHBP_Dase"/>
</dbReference>
<reference evidence="1" key="1">
    <citation type="submission" date="2021-01" db="EMBL/GenBank/DDBJ databases">
        <title>Novel species in genus Nocardioides.</title>
        <authorList>
            <person name="Zhang G."/>
        </authorList>
    </citation>
    <scope>NUCLEOTIDE SEQUENCE</scope>
    <source>
        <strain evidence="1">Zg-536</strain>
    </source>
</reference>
<proteinExistence type="predicted"/>
<organism evidence="1 2">
    <name type="scientific">Nocardioides faecalis</name>
    <dbReference type="NCBI Taxonomy" id="2803858"/>
    <lineage>
        <taxon>Bacteria</taxon>
        <taxon>Bacillati</taxon>
        <taxon>Actinomycetota</taxon>
        <taxon>Actinomycetes</taxon>
        <taxon>Propionibacteriales</taxon>
        <taxon>Nocardioidaceae</taxon>
        <taxon>Nocardioides</taxon>
    </lineage>
</organism>
<dbReference type="AlphaFoldDB" id="A0A938Y368"/>
<dbReference type="Proteomes" id="UP000663791">
    <property type="component" value="Unassembled WGS sequence"/>
</dbReference>